<protein>
    <recommendedName>
        <fullName evidence="3">AB hydrolase-1 domain-containing protein</fullName>
    </recommendedName>
</protein>
<dbReference type="GO" id="GO:0016787">
    <property type="term" value="F:hydrolase activity"/>
    <property type="evidence" value="ECO:0007669"/>
    <property type="project" value="UniProtKB-KW"/>
</dbReference>
<comment type="caution">
    <text evidence="4">The sequence shown here is derived from an EMBL/GenBank/DDBJ whole genome shotgun (WGS) entry which is preliminary data.</text>
</comment>
<organism evidence="4 5">
    <name type="scientific">Imshaugia aleurites</name>
    <dbReference type="NCBI Taxonomy" id="172621"/>
    <lineage>
        <taxon>Eukaryota</taxon>
        <taxon>Fungi</taxon>
        <taxon>Dikarya</taxon>
        <taxon>Ascomycota</taxon>
        <taxon>Pezizomycotina</taxon>
        <taxon>Lecanoromycetes</taxon>
        <taxon>OSLEUM clade</taxon>
        <taxon>Lecanoromycetidae</taxon>
        <taxon>Lecanorales</taxon>
        <taxon>Lecanorineae</taxon>
        <taxon>Parmeliaceae</taxon>
        <taxon>Imshaugia</taxon>
    </lineage>
</organism>
<proteinExistence type="inferred from homology"/>
<keyword evidence="5" id="KW-1185">Reference proteome</keyword>
<dbReference type="OrthoDB" id="284184at2759"/>
<evidence type="ECO:0000313" key="5">
    <source>
        <dbReference type="Proteomes" id="UP000664534"/>
    </source>
</evidence>
<name>A0A8H3IDI9_9LECA</name>
<evidence type="ECO:0000259" key="3">
    <source>
        <dbReference type="Pfam" id="PF00561"/>
    </source>
</evidence>
<dbReference type="EMBL" id="CAJPDT010000035">
    <property type="protein sequence ID" value="CAF9924067.1"/>
    <property type="molecule type" value="Genomic_DNA"/>
</dbReference>
<dbReference type="AlphaFoldDB" id="A0A8H3IDI9"/>
<reference evidence="4" key="1">
    <citation type="submission" date="2021-03" db="EMBL/GenBank/DDBJ databases">
        <authorList>
            <person name="Tagirdzhanova G."/>
        </authorList>
    </citation>
    <scope>NUCLEOTIDE SEQUENCE</scope>
</reference>
<dbReference type="Gene3D" id="3.40.50.1820">
    <property type="entry name" value="alpha/beta hydrolase"/>
    <property type="match status" value="1"/>
</dbReference>
<keyword evidence="1" id="KW-0378">Hydrolase</keyword>
<accession>A0A8H3IDI9</accession>
<sequence length="334" mass="37677">MALKAFPSISESARLNDGTTYAFVYVPPADSKKPTFLLLHGFPSSSWDWRHQISQFREAGYGVVAPDLLGYGDTDKPEELDAYSMKSMSGHVAEILQKKGLQKVIGVGHDWGSGLLARFATYHPESLLGTVFVSVGYIEPGIVHDIDAFNALTEQIFGYPTFGYWKWFNTEGAARVFDQNPQAAFSLIYPTDPEIWKTDFCPVGKAALWIASAFITPLPEWFTGDENKVRNEIMGQSGYAAPLRWYKSAMRGINHADEADVPHEKKVLTLPNMLVVSTKDYATRADMQEQRQREWTKKTRVEVLDCGHWIQLEKREELYHLLTDFADEVADPGK</sequence>
<evidence type="ECO:0000256" key="1">
    <source>
        <dbReference type="ARBA" id="ARBA00022801"/>
    </source>
</evidence>
<dbReference type="SUPFAM" id="SSF53474">
    <property type="entry name" value="alpha/beta-Hydrolases"/>
    <property type="match status" value="1"/>
</dbReference>
<dbReference type="InterPro" id="IPR029058">
    <property type="entry name" value="AB_hydrolase_fold"/>
</dbReference>
<gene>
    <name evidence="4" type="ORF">IMSHALPRED_006080</name>
</gene>
<dbReference type="PRINTS" id="PR00412">
    <property type="entry name" value="EPOXHYDRLASE"/>
</dbReference>
<dbReference type="PANTHER" id="PTHR43329">
    <property type="entry name" value="EPOXIDE HYDROLASE"/>
    <property type="match status" value="1"/>
</dbReference>
<feature type="domain" description="AB hydrolase-1" evidence="3">
    <location>
        <begin position="34"/>
        <end position="143"/>
    </location>
</feature>
<comment type="similarity">
    <text evidence="2">Belongs to the AB hydrolase superfamily. Epoxide hydrolase family.</text>
</comment>
<evidence type="ECO:0000313" key="4">
    <source>
        <dbReference type="EMBL" id="CAF9924067.1"/>
    </source>
</evidence>
<evidence type="ECO:0000256" key="2">
    <source>
        <dbReference type="ARBA" id="ARBA00038334"/>
    </source>
</evidence>
<dbReference type="Proteomes" id="UP000664534">
    <property type="component" value="Unassembled WGS sequence"/>
</dbReference>
<dbReference type="InterPro" id="IPR000639">
    <property type="entry name" value="Epox_hydrolase-like"/>
</dbReference>
<dbReference type="InterPro" id="IPR000073">
    <property type="entry name" value="AB_hydrolase_1"/>
</dbReference>
<dbReference type="Pfam" id="PF00561">
    <property type="entry name" value="Abhydrolase_1"/>
    <property type="match status" value="1"/>
</dbReference>